<dbReference type="RefSeq" id="WP_043371630.1">
    <property type="nucleotide sequence ID" value="NZ_CP006704.1"/>
</dbReference>
<dbReference type="GO" id="GO:0016747">
    <property type="term" value="F:acyltransferase activity, transferring groups other than amino-acyl groups"/>
    <property type="evidence" value="ECO:0007669"/>
    <property type="project" value="InterPro"/>
</dbReference>
<dbReference type="PANTHER" id="PTHR43451">
    <property type="entry name" value="ACETYLTRANSFERASE (GNAT) FAMILY PROTEIN"/>
    <property type="match status" value="1"/>
</dbReference>
<protein>
    <submittedName>
        <fullName evidence="2">Acetyltransferase</fullName>
    </submittedName>
</protein>
<dbReference type="EMBL" id="CP006704">
    <property type="protein sequence ID" value="AIJ45844.1"/>
    <property type="molecule type" value="Genomic_DNA"/>
</dbReference>
<evidence type="ECO:0000259" key="1">
    <source>
        <dbReference type="PROSITE" id="PS51186"/>
    </source>
</evidence>
<dbReference type="CDD" id="cd04301">
    <property type="entry name" value="NAT_SF"/>
    <property type="match status" value="1"/>
</dbReference>
<sequence length="163" mass="18170">MHIRSYRPGDEIALWQVFHDAVHQLAANHYSPEQLDAWAPPQPDRAEWSRRIQALSPFVAVCANDRPVAYADLQANGYIDHFFVAPQHAGQGVGRLLLAHIEHAARQNGLQELSADVSLNAQGFFAHFGFEQQCRQMPVVRGIALSNTRMRKALRPRTAGPAA</sequence>
<dbReference type="Gene3D" id="3.40.630.30">
    <property type="match status" value="1"/>
</dbReference>
<dbReference type="PROSITE" id="PS51186">
    <property type="entry name" value="GNAT"/>
    <property type="match status" value="1"/>
</dbReference>
<name>A0A076PGF4_COMTE</name>
<dbReference type="PANTHER" id="PTHR43451:SF1">
    <property type="entry name" value="ACETYLTRANSFERASE"/>
    <property type="match status" value="1"/>
</dbReference>
<gene>
    <name evidence="2" type="ORF">O987_08490</name>
</gene>
<evidence type="ECO:0000313" key="3">
    <source>
        <dbReference type="Proteomes" id="UP000028782"/>
    </source>
</evidence>
<dbReference type="Pfam" id="PF13673">
    <property type="entry name" value="Acetyltransf_10"/>
    <property type="match status" value="1"/>
</dbReference>
<dbReference type="HOGENOM" id="CLU_087351_0_0_4"/>
<feature type="domain" description="N-acetyltransferase" evidence="1">
    <location>
        <begin position="1"/>
        <end position="155"/>
    </location>
</feature>
<dbReference type="Proteomes" id="UP000028782">
    <property type="component" value="Chromosome"/>
</dbReference>
<reference evidence="2 3" key="1">
    <citation type="journal article" date="2014" name="Genome Announc.">
        <title>Complete Genome Sequence of Polychlorinated Biphenyl Degrader Comamonas testosteroni TK102 (NBRC 109938).</title>
        <authorList>
            <person name="Fukuda K."/>
            <person name="Hosoyama A."/>
            <person name="Tsuchikane K."/>
            <person name="Ohji S."/>
            <person name="Yamazoe A."/>
            <person name="Fujita N."/>
            <person name="Shintani M."/>
            <person name="Kimbara K."/>
        </authorList>
    </citation>
    <scope>NUCLEOTIDE SEQUENCE [LARGE SCALE GENOMIC DNA]</scope>
    <source>
        <strain evidence="2">TK102</strain>
    </source>
</reference>
<dbReference type="SUPFAM" id="SSF55729">
    <property type="entry name" value="Acyl-CoA N-acyltransferases (Nat)"/>
    <property type="match status" value="1"/>
</dbReference>
<dbReference type="InterPro" id="IPR052564">
    <property type="entry name" value="N-acetyltrans/Recomb-assoc"/>
</dbReference>
<proteinExistence type="predicted"/>
<organism evidence="2 3">
    <name type="scientific">Comamonas testosteroni TK102</name>
    <dbReference type="NCBI Taxonomy" id="1392005"/>
    <lineage>
        <taxon>Bacteria</taxon>
        <taxon>Pseudomonadati</taxon>
        <taxon>Pseudomonadota</taxon>
        <taxon>Betaproteobacteria</taxon>
        <taxon>Burkholderiales</taxon>
        <taxon>Comamonadaceae</taxon>
        <taxon>Comamonas</taxon>
    </lineage>
</organism>
<dbReference type="InterPro" id="IPR000182">
    <property type="entry name" value="GNAT_dom"/>
</dbReference>
<accession>A0A076PGF4</accession>
<dbReference type="AlphaFoldDB" id="A0A076PGF4"/>
<keyword evidence="2" id="KW-0808">Transferase</keyword>
<evidence type="ECO:0000313" key="2">
    <source>
        <dbReference type="EMBL" id="AIJ45844.1"/>
    </source>
</evidence>
<dbReference type="KEGG" id="ctes:O987_08490"/>
<dbReference type="InterPro" id="IPR016181">
    <property type="entry name" value="Acyl_CoA_acyltransferase"/>
</dbReference>